<keyword evidence="2" id="KW-0732">Signal</keyword>
<reference evidence="3 4" key="1">
    <citation type="submission" date="2019-01" db="EMBL/GenBank/DDBJ databases">
        <title>Egibacter rhizosphaerae EGI 80759T.</title>
        <authorList>
            <person name="Chen D.-D."/>
            <person name="Tian Y."/>
            <person name="Jiao J.-Y."/>
            <person name="Zhang X.-T."/>
            <person name="Zhang Y.-G."/>
            <person name="Zhang Y."/>
            <person name="Xiao M."/>
            <person name="Shu W.-S."/>
            <person name="Li W.-J."/>
        </authorList>
    </citation>
    <scope>NUCLEOTIDE SEQUENCE [LARGE SCALE GENOMIC DNA]</scope>
    <source>
        <strain evidence="3 4">EGI 80759</strain>
    </source>
</reference>
<sequence>MRRTLTLALAAAMTLGMMAAPALAQGNGNGNGNQGGGQPDITERGNSLASQAEPVELEPGDISAGTLEDGTEFITVDHQIVADHGEYDTLVQREPTRYKGNEVDHDPGQFNAAWVGIAGPQGPEIAHKGQMTWYYDTEDNGWVSLTFQFNGKGELLHVNGVSPQE</sequence>
<dbReference type="Proteomes" id="UP000291469">
    <property type="component" value="Chromosome"/>
</dbReference>
<dbReference type="OrthoDB" id="9920752at2"/>
<feature type="chain" id="PRO_5019448725" description="Lipoprotein" evidence="2">
    <location>
        <begin position="25"/>
        <end position="165"/>
    </location>
</feature>
<evidence type="ECO:0000313" key="4">
    <source>
        <dbReference type="Proteomes" id="UP000291469"/>
    </source>
</evidence>
<protein>
    <recommendedName>
        <fullName evidence="5">Lipoprotein</fullName>
    </recommendedName>
</protein>
<dbReference type="AlphaFoldDB" id="A0A411YHP7"/>
<dbReference type="KEGG" id="erz:ER308_15285"/>
<feature type="region of interest" description="Disordered" evidence="1">
    <location>
        <begin position="26"/>
        <end position="66"/>
    </location>
</feature>
<evidence type="ECO:0000313" key="3">
    <source>
        <dbReference type="EMBL" id="QBI20794.1"/>
    </source>
</evidence>
<organism evidence="3 4">
    <name type="scientific">Egibacter rhizosphaerae</name>
    <dbReference type="NCBI Taxonomy" id="1670831"/>
    <lineage>
        <taxon>Bacteria</taxon>
        <taxon>Bacillati</taxon>
        <taxon>Actinomycetota</taxon>
        <taxon>Nitriliruptoria</taxon>
        <taxon>Egibacterales</taxon>
        <taxon>Egibacteraceae</taxon>
        <taxon>Egibacter</taxon>
    </lineage>
</organism>
<dbReference type="RefSeq" id="WP_131155787.1">
    <property type="nucleotide sequence ID" value="NZ_CP036402.1"/>
</dbReference>
<dbReference type="EMBL" id="CP036402">
    <property type="protein sequence ID" value="QBI20794.1"/>
    <property type="molecule type" value="Genomic_DNA"/>
</dbReference>
<accession>A0A411YHP7</accession>
<keyword evidence="4" id="KW-1185">Reference proteome</keyword>
<gene>
    <name evidence="3" type="ORF">ER308_15285</name>
</gene>
<evidence type="ECO:0008006" key="5">
    <source>
        <dbReference type="Google" id="ProtNLM"/>
    </source>
</evidence>
<name>A0A411YHP7_9ACTN</name>
<feature type="compositionally biased region" description="Gly residues" evidence="1">
    <location>
        <begin position="27"/>
        <end position="38"/>
    </location>
</feature>
<evidence type="ECO:0000256" key="2">
    <source>
        <dbReference type="SAM" id="SignalP"/>
    </source>
</evidence>
<feature type="signal peptide" evidence="2">
    <location>
        <begin position="1"/>
        <end position="24"/>
    </location>
</feature>
<proteinExistence type="predicted"/>
<evidence type="ECO:0000256" key="1">
    <source>
        <dbReference type="SAM" id="MobiDB-lite"/>
    </source>
</evidence>